<dbReference type="Proteomes" id="UP001143910">
    <property type="component" value="Unassembled WGS sequence"/>
</dbReference>
<dbReference type="EMBL" id="JANJQO010000954">
    <property type="protein sequence ID" value="KAJ2973567.1"/>
    <property type="molecule type" value="Genomic_DNA"/>
</dbReference>
<proteinExistence type="predicted"/>
<comment type="caution">
    <text evidence="1">The sequence shown here is derived from an EMBL/GenBank/DDBJ whole genome shotgun (WGS) entry which is preliminary data.</text>
</comment>
<sequence>MMGLWTAMADKGSPSGSGIQWPQFHATANGSDVQGMIFGNSSEAGGIDFSVCQLWAKVDEMLGNNNVTAPSPSGGAATPTVAPPKSDSAAMTFGQVATIYWLAEKLMSISRPQHSNRVYNPRASRNCATCRKYRRRCDRGQPNCTQCLRQGDACPGYRDDWELVFRDQTKQTVKRHKYKPAVRDVSIAVQIPNRPMSPGLEAMGVNYFLRQFVNGGSAHSRGCLNYIPSSYSLDADNPALLKSMAAVGLIALAKSTSNFELAESAQTKYLDAVRMVNAALQTPVKSTEDGTLMAVISLGVFEEISDYESWLLHVQGAAALLVARGKGQFSSPLSMRLFNQVRADLITACVNENKPVPEEILQLQEAGSTHPDASTSFWQIGVLGVRCAKLLTKFKSYNIGMEWELLEEATILEEDFKIVGQRLSLEEPYSTLEDPGGGPDLTRHGRIGVYKDMWAIRIWNNWRNLLMIVCRIKCFVLNKLLAHGLPVDAVARMRLQLRDAMSLLSQLGTNILATLPQAMEFQMPCARIPLDNKRDLPLSNVAGAYLLAARLSVVGQSEATTSETRQWIIQRLRDISNTARIPTAVRIIEDIQAVEAKQLT</sequence>
<keyword evidence="2" id="KW-1185">Reference proteome</keyword>
<accession>A0ACC1N2S8</accession>
<evidence type="ECO:0000313" key="2">
    <source>
        <dbReference type="Proteomes" id="UP001143910"/>
    </source>
</evidence>
<name>A0ACC1N2S8_9HYPO</name>
<gene>
    <name evidence="1" type="ORF">NQ176_g6535</name>
</gene>
<organism evidence="1 2">
    <name type="scientific">Zarea fungicola</name>
    <dbReference type="NCBI Taxonomy" id="93591"/>
    <lineage>
        <taxon>Eukaryota</taxon>
        <taxon>Fungi</taxon>
        <taxon>Dikarya</taxon>
        <taxon>Ascomycota</taxon>
        <taxon>Pezizomycotina</taxon>
        <taxon>Sordariomycetes</taxon>
        <taxon>Hypocreomycetidae</taxon>
        <taxon>Hypocreales</taxon>
        <taxon>Cordycipitaceae</taxon>
        <taxon>Zarea</taxon>
    </lineage>
</organism>
<evidence type="ECO:0000313" key="1">
    <source>
        <dbReference type="EMBL" id="KAJ2973567.1"/>
    </source>
</evidence>
<protein>
    <submittedName>
        <fullName evidence="1">Uncharacterized protein</fullName>
    </submittedName>
</protein>
<reference evidence="1" key="1">
    <citation type="submission" date="2022-08" db="EMBL/GenBank/DDBJ databases">
        <title>Genome Sequence of Lecanicillium fungicola.</title>
        <authorList>
            <person name="Buettner E."/>
        </authorList>
    </citation>
    <scope>NUCLEOTIDE SEQUENCE</scope>
    <source>
        <strain evidence="1">Babe33</strain>
    </source>
</reference>